<evidence type="ECO:0000313" key="2">
    <source>
        <dbReference type="EMBL" id="KLU05450.1"/>
    </source>
</evidence>
<name>A0A0J1BFY1_RHOIS</name>
<gene>
    <name evidence="2" type="ORF">RISK_002082</name>
</gene>
<dbReference type="AlphaFoldDB" id="A0A0J1BFY1"/>
<evidence type="ECO:0000256" key="1">
    <source>
        <dbReference type="SAM" id="MobiDB-lite"/>
    </source>
</evidence>
<accession>A0A0J1BFY1</accession>
<dbReference type="InterPro" id="IPR007236">
    <property type="entry name" value="SlyX"/>
</dbReference>
<reference evidence="2" key="1">
    <citation type="submission" date="2015-05" db="EMBL/GenBank/DDBJ databases">
        <title>Permanent draft genome of Rhodopirellula islandicus K833.</title>
        <authorList>
            <person name="Kizina J."/>
            <person name="Richter M."/>
            <person name="Glockner F.O."/>
            <person name="Harder J."/>
        </authorList>
    </citation>
    <scope>NUCLEOTIDE SEQUENCE [LARGE SCALE GENOMIC DNA]</scope>
    <source>
        <strain evidence="2">K833</strain>
    </source>
</reference>
<dbReference type="PANTHER" id="PTHR36508:SF1">
    <property type="entry name" value="PROTEIN SLYX"/>
    <property type="match status" value="1"/>
</dbReference>
<dbReference type="Pfam" id="PF04102">
    <property type="entry name" value="SlyX"/>
    <property type="match status" value="1"/>
</dbReference>
<dbReference type="EMBL" id="LECT01000017">
    <property type="protein sequence ID" value="KLU05450.1"/>
    <property type="molecule type" value="Genomic_DNA"/>
</dbReference>
<keyword evidence="3" id="KW-1185">Reference proteome</keyword>
<feature type="region of interest" description="Disordered" evidence="1">
    <location>
        <begin position="51"/>
        <end position="73"/>
    </location>
</feature>
<dbReference type="STRING" id="595434.RISK_002082"/>
<comment type="caution">
    <text evidence="2">The sequence shown here is derived from an EMBL/GenBank/DDBJ whole genome shotgun (WGS) entry which is preliminary data.</text>
</comment>
<dbReference type="PANTHER" id="PTHR36508">
    <property type="entry name" value="PROTEIN SLYX"/>
    <property type="match status" value="1"/>
</dbReference>
<evidence type="ECO:0000313" key="3">
    <source>
        <dbReference type="Proteomes" id="UP000036367"/>
    </source>
</evidence>
<evidence type="ECO:0008006" key="4">
    <source>
        <dbReference type="Google" id="ProtNLM"/>
    </source>
</evidence>
<dbReference type="PATRIC" id="fig|595434.4.peg.1995"/>
<sequence>MIMSMEDRITELEIQLVHTQRVCEQLNEIVTELSLDAQRREREMKRLADQLKDLKNKATERGGDLEDERPPHY</sequence>
<proteinExistence type="predicted"/>
<organism evidence="2 3">
    <name type="scientific">Rhodopirellula islandica</name>
    <dbReference type="NCBI Taxonomy" id="595434"/>
    <lineage>
        <taxon>Bacteria</taxon>
        <taxon>Pseudomonadati</taxon>
        <taxon>Planctomycetota</taxon>
        <taxon>Planctomycetia</taxon>
        <taxon>Pirellulales</taxon>
        <taxon>Pirellulaceae</taxon>
        <taxon>Rhodopirellula</taxon>
    </lineage>
</organism>
<dbReference type="Proteomes" id="UP000036367">
    <property type="component" value="Unassembled WGS sequence"/>
</dbReference>
<protein>
    <recommendedName>
        <fullName evidence="4">SlyX protein</fullName>
    </recommendedName>
</protein>